<proteinExistence type="predicted"/>
<name>A0A2W5PX86_RHOSU</name>
<dbReference type="InterPro" id="IPR006282">
    <property type="entry name" value="Thi_PPkinase"/>
</dbReference>
<dbReference type="NCBIfam" id="TIGR01378">
    <property type="entry name" value="thi_PPkinase"/>
    <property type="match status" value="1"/>
</dbReference>
<dbReference type="SMART" id="SM00983">
    <property type="entry name" value="TPK_B1_binding"/>
    <property type="match status" value="1"/>
</dbReference>
<reference evidence="7 8" key="1">
    <citation type="submission" date="2017-08" db="EMBL/GenBank/DDBJ databases">
        <title>Infants hospitalized years apart are colonized by the same room-sourced microbial strains.</title>
        <authorList>
            <person name="Brooks B."/>
            <person name="Olm M.R."/>
            <person name="Firek B.A."/>
            <person name="Baker R."/>
            <person name="Thomas B.C."/>
            <person name="Morowitz M.J."/>
            <person name="Banfield J.F."/>
        </authorList>
    </citation>
    <scope>NUCLEOTIDE SEQUENCE [LARGE SCALE GENOMIC DNA]</scope>
    <source>
        <strain evidence="7">S2_005_002_R2_34</strain>
    </source>
</reference>
<comment type="caution">
    <text evidence="7">The sequence shown here is derived from an EMBL/GenBank/DDBJ whole genome shotgun (WGS) entry which is preliminary data.</text>
</comment>
<evidence type="ECO:0000256" key="4">
    <source>
        <dbReference type="ARBA" id="ARBA00022840"/>
    </source>
</evidence>
<dbReference type="InterPro" id="IPR053149">
    <property type="entry name" value="TPK"/>
</dbReference>
<dbReference type="CDD" id="cd07995">
    <property type="entry name" value="TPK"/>
    <property type="match status" value="1"/>
</dbReference>
<dbReference type="GO" id="GO:0006772">
    <property type="term" value="P:thiamine metabolic process"/>
    <property type="evidence" value="ECO:0007669"/>
    <property type="project" value="UniProtKB-UniRule"/>
</dbReference>
<dbReference type="InterPro" id="IPR007373">
    <property type="entry name" value="Thiamin_PyroPKinase_B1-bd"/>
</dbReference>
<evidence type="ECO:0000256" key="1">
    <source>
        <dbReference type="ARBA" id="ARBA00022679"/>
    </source>
</evidence>
<sequence length="219" mass="22435">MSAVLYRAPGPVTLIGGGPVPPERLAEAARLAPEIYAADGGGDVVPPPGHRLRAVIGDMDSLRDPAALAAAGVALRRIAEQDSTDLEKCLYSIAAPLYLGVGFLGGRLDHELAALNAVAKNPDRRLILIGREDLCLLVPAAGLAFEAAAGDRVSLFPMGPCRGTRSTGLRWPVTGLDFAPGERVGTSNAATGGPVAIGFDGGPMLAILPAAYLGRLARG</sequence>
<dbReference type="PANTHER" id="PTHR41299">
    <property type="entry name" value="THIAMINE PYROPHOSPHOKINASE"/>
    <property type="match status" value="1"/>
</dbReference>
<evidence type="ECO:0000256" key="5">
    <source>
        <dbReference type="NCBIfam" id="TIGR01378"/>
    </source>
</evidence>
<accession>A0A2W5PX86</accession>
<dbReference type="GO" id="GO:0005524">
    <property type="term" value="F:ATP binding"/>
    <property type="evidence" value="ECO:0007669"/>
    <property type="project" value="UniProtKB-KW"/>
</dbReference>
<dbReference type="Pfam" id="PF04265">
    <property type="entry name" value="TPK_B1_binding"/>
    <property type="match status" value="1"/>
</dbReference>
<dbReference type="InterPro" id="IPR007371">
    <property type="entry name" value="TPK_catalytic"/>
</dbReference>
<dbReference type="PANTHER" id="PTHR41299:SF1">
    <property type="entry name" value="THIAMINE PYROPHOSPHOKINASE"/>
    <property type="match status" value="1"/>
</dbReference>
<dbReference type="GO" id="GO:0016301">
    <property type="term" value="F:kinase activity"/>
    <property type="evidence" value="ECO:0007669"/>
    <property type="project" value="UniProtKB-KW"/>
</dbReference>
<keyword evidence="3 7" id="KW-0418">Kinase</keyword>
<dbReference type="SUPFAM" id="SSF63862">
    <property type="entry name" value="Thiamin pyrophosphokinase, substrate-binding domain"/>
    <property type="match status" value="1"/>
</dbReference>
<keyword evidence="4" id="KW-0067">ATP-binding</keyword>
<gene>
    <name evidence="7" type="ORF">DI556_10925</name>
</gene>
<evidence type="ECO:0000313" key="7">
    <source>
        <dbReference type="EMBL" id="PZQ49497.1"/>
    </source>
</evidence>
<feature type="domain" description="Thiamin pyrophosphokinase thiamin-binding" evidence="6">
    <location>
        <begin position="142"/>
        <end position="204"/>
    </location>
</feature>
<dbReference type="AlphaFoldDB" id="A0A2W5PX86"/>
<evidence type="ECO:0000256" key="2">
    <source>
        <dbReference type="ARBA" id="ARBA00022741"/>
    </source>
</evidence>
<keyword evidence="1" id="KW-0808">Transferase</keyword>
<dbReference type="GO" id="GO:0030975">
    <property type="term" value="F:thiamine binding"/>
    <property type="evidence" value="ECO:0007669"/>
    <property type="project" value="InterPro"/>
</dbReference>
<dbReference type="Pfam" id="PF04263">
    <property type="entry name" value="TPK_catalytic"/>
    <property type="match status" value="1"/>
</dbReference>
<dbReference type="EMBL" id="QFPW01000007">
    <property type="protein sequence ID" value="PZQ49497.1"/>
    <property type="molecule type" value="Genomic_DNA"/>
</dbReference>
<protein>
    <recommendedName>
        <fullName evidence="5">Thiamine diphosphokinase</fullName>
        <ecNumber evidence="5">2.7.6.2</ecNumber>
    </recommendedName>
</protein>
<keyword evidence="2" id="KW-0547">Nucleotide-binding</keyword>
<dbReference type="Gene3D" id="3.40.50.10240">
    <property type="entry name" value="Thiamin pyrophosphokinase, catalytic domain"/>
    <property type="match status" value="1"/>
</dbReference>
<dbReference type="SUPFAM" id="SSF63999">
    <property type="entry name" value="Thiamin pyrophosphokinase, catalytic domain"/>
    <property type="match status" value="1"/>
</dbReference>
<dbReference type="GO" id="GO:0009229">
    <property type="term" value="P:thiamine diphosphate biosynthetic process"/>
    <property type="evidence" value="ECO:0007669"/>
    <property type="project" value="InterPro"/>
</dbReference>
<evidence type="ECO:0000259" key="6">
    <source>
        <dbReference type="SMART" id="SM00983"/>
    </source>
</evidence>
<evidence type="ECO:0000256" key="3">
    <source>
        <dbReference type="ARBA" id="ARBA00022777"/>
    </source>
</evidence>
<dbReference type="InterPro" id="IPR036371">
    <property type="entry name" value="TPK_B1-bd_sf"/>
</dbReference>
<organism evidence="7 8">
    <name type="scientific">Rhodovulum sulfidophilum</name>
    <name type="common">Rhodobacter sulfidophilus</name>
    <dbReference type="NCBI Taxonomy" id="35806"/>
    <lineage>
        <taxon>Bacteria</taxon>
        <taxon>Pseudomonadati</taxon>
        <taxon>Pseudomonadota</taxon>
        <taxon>Alphaproteobacteria</taxon>
        <taxon>Rhodobacterales</taxon>
        <taxon>Paracoccaceae</taxon>
        <taxon>Rhodovulum</taxon>
    </lineage>
</organism>
<dbReference type="EC" id="2.7.6.2" evidence="5"/>
<dbReference type="Proteomes" id="UP000249185">
    <property type="component" value="Unassembled WGS sequence"/>
</dbReference>
<evidence type="ECO:0000313" key="8">
    <source>
        <dbReference type="Proteomes" id="UP000249185"/>
    </source>
</evidence>
<dbReference type="GO" id="GO:0004788">
    <property type="term" value="F:thiamine diphosphokinase activity"/>
    <property type="evidence" value="ECO:0007669"/>
    <property type="project" value="UniProtKB-UniRule"/>
</dbReference>
<dbReference type="InterPro" id="IPR036759">
    <property type="entry name" value="TPK_catalytic_sf"/>
</dbReference>